<feature type="domain" description="NAD-dependent epimerase/dehydratase" evidence="3">
    <location>
        <begin position="9"/>
        <end position="266"/>
    </location>
</feature>
<dbReference type="InterPro" id="IPR036291">
    <property type="entry name" value="NAD(P)-bd_dom_sf"/>
</dbReference>
<evidence type="ECO:0000259" key="3">
    <source>
        <dbReference type="Pfam" id="PF01370"/>
    </source>
</evidence>
<dbReference type="OMA" id="TRCITAN"/>
<dbReference type="Pfam" id="PF01370">
    <property type="entry name" value="Epimerase"/>
    <property type="match status" value="1"/>
</dbReference>
<keyword evidence="1" id="KW-0560">Oxidoreductase</keyword>
<accession>A0A2H3K0G7</accession>
<organism evidence="4 5">
    <name type="scientific">Wolfiporia cocos (strain MD-104)</name>
    <name type="common">Brown rot fungus</name>
    <dbReference type="NCBI Taxonomy" id="742152"/>
    <lineage>
        <taxon>Eukaryota</taxon>
        <taxon>Fungi</taxon>
        <taxon>Dikarya</taxon>
        <taxon>Basidiomycota</taxon>
        <taxon>Agaricomycotina</taxon>
        <taxon>Agaricomycetes</taxon>
        <taxon>Polyporales</taxon>
        <taxon>Phaeolaceae</taxon>
        <taxon>Wolfiporia</taxon>
    </lineage>
</organism>
<dbReference type="OrthoDB" id="2735536at2759"/>
<sequence>MPAVTSGKVLVTGANGFVAAWVVDALLRGGYSVRATVRSESKSTHLRKVFASFGDKLEFAIVNDITKEGAFDNAVQGVDAIEHIASPCHLGGEDPQEYIAPAVNGTVRLLESARTFGSSVKRIVFTSSCGTVAEHGHTTPRVFSEADWNRSSLVEVQEKGHDASPLAKYRASKVMGERAAWDFFEKNKGGLSWDLVVLNPPLVYGPILHEVNSPDGLNASMDMWYRIVFKDMYDQKKLSTEGNECVDVRDLATAHVLAIQKQDAAGNRIIVSQGSIKWQDYVDAARKCGVKTSARDESYDPSNIKPVLVTYDSSKAIRLLGMKYRSTKQSVFDIIEDFKARGWI</sequence>
<evidence type="ECO:0000313" key="4">
    <source>
        <dbReference type="EMBL" id="PCH42494.1"/>
    </source>
</evidence>
<dbReference type="InterPro" id="IPR050425">
    <property type="entry name" value="NAD(P)_dehydrat-like"/>
</dbReference>
<dbReference type="STRING" id="742152.A0A2H3K0G7"/>
<dbReference type="InterPro" id="IPR001509">
    <property type="entry name" value="Epimerase_deHydtase"/>
</dbReference>
<dbReference type="PANTHER" id="PTHR10366:SF564">
    <property type="entry name" value="STEROL-4-ALPHA-CARBOXYLATE 3-DEHYDROGENASE, DECARBOXYLATING"/>
    <property type="match status" value="1"/>
</dbReference>
<dbReference type="PANTHER" id="PTHR10366">
    <property type="entry name" value="NAD DEPENDENT EPIMERASE/DEHYDRATASE"/>
    <property type="match status" value="1"/>
</dbReference>
<dbReference type="EMBL" id="KB468124">
    <property type="protein sequence ID" value="PCH42494.1"/>
    <property type="molecule type" value="Genomic_DNA"/>
</dbReference>
<proteinExistence type="inferred from homology"/>
<dbReference type="GO" id="GO:0016616">
    <property type="term" value="F:oxidoreductase activity, acting on the CH-OH group of donors, NAD or NADP as acceptor"/>
    <property type="evidence" value="ECO:0007669"/>
    <property type="project" value="TreeGrafter"/>
</dbReference>
<protein>
    <submittedName>
        <fullName evidence="4">NAD(P)-binding protein</fullName>
    </submittedName>
</protein>
<evidence type="ECO:0000256" key="1">
    <source>
        <dbReference type="ARBA" id="ARBA00023002"/>
    </source>
</evidence>
<dbReference type="AlphaFoldDB" id="A0A2H3K0G7"/>
<evidence type="ECO:0000313" key="5">
    <source>
        <dbReference type="Proteomes" id="UP000218811"/>
    </source>
</evidence>
<comment type="similarity">
    <text evidence="2">Belongs to the NAD(P)-dependent epimerase/dehydratase family. Dihydroflavonol-4-reductase subfamily.</text>
</comment>
<name>A0A2H3K0G7_WOLCO</name>
<keyword evidence="5" id="KW-1185">Reference proteome</keyword>
<dbReference type="Gene3D" id="3.40.50.720">
    <property type="entry name" value="NAD(P)-binding Rossmann-like Domain"/>
    <property type="match status" value="1"/>
</dbReference>
<gene>
    <name evidence="4" type="ORF">WOLCODRAFT_25404</name>
</gene>
<dbReference type="SUPFAM" id="SSF51735">
    <property type="entry name" value="NAD(P)-binding Rossmann-fold domains"/>
    <property type="match status" value="1"/>
</dbReference>
<dbReference type="Proteomes" id="UP000218811">
    <property type="component" value="Unassembled WGS sequence"/>
</dbReference>
<reference evidence="4 5" key="1">
    <citation type="journal article" date="2012" name="Science">
        <title>The Paleozoic origin of enzymatic lignin decomposition reconstructed from 31 fungal genomes.</title>
        <authorList>
            <person name="Floudas D."/>
            <person name="Binder M."/>
            <person name="Riley R."/>
            <person name="Barry K."/>
            <person name="Blanchette R.A."/>
            <person name="Henrissat B."/>
            <person name="Martinez A.T."/>
            <person name="Otillar R."/>
            <person name="Spatafora J.W."/>
            <person name="Yadav J.S."/>
            <person name="Aerts A."/>
            <person name="Benoit I."/>
            <person name="Boyd A."/>
            <person name="Carlson A."/>
            <person name="Copeland A."/>
            <person name="Coutinho P.M."/>
            <person name="de Vries R.P."/>
            <person name="Ferreira P."/>
            <person name="Findley K."/>
            <person name="Foster B."/>
            <person name="Gaskell J."/>
            <person name="Glotzer D."/>
            <person name="Gorecki P."/>
            <person name="Heitman J."/>
            <person name="Hesse C."/>
            <person name="Hori C."/>
            <person name="Igarashi K."/>
            <person name="Jurgens J.A."/>
            <person name="Kallen N."/>
            <person name="Kersten P."/>
            <person name="Kohler A."/>
            <person name="Kuees U."/>
            <person name="Kumar T.K.A."/>
            <person name="Kuo A."/>
            <person name="LaButti K."/>
            <person name="Larrondo L.F."/>
            <person name="Lindquist E."/>
            <person name="Ling A."/>
            <person name="Lombard V."/>
            <person name="Lucas S."/>
            <person name="Lundell T."/>
            <person name="Martin R."/>
            <person name="McLaughlin D.J."/>
            <person name="Morgenstern I."/>
            <person name="Morin E."/>
            <person name="Murat C."/>
            <person name="Nagy L.G."/>
            <person name="Nolan M."/>
            <person name="Ohm R.A."/>
            <person name="Patyshakuliyeva A."/>
            <person name="Rokas A."/>
            <person name="Ruiz-Duenas F.J."/>
            <person name="Sabat G."/>
            <person name="Salamov A."/>
            <person name="Samejima M."/>
            <person name="Schmutz J."/>
            <person name="Slot J.C."/>
            <person name="St John F."/>
            <person name="Stenlid J."/>
            <person name="Sun H."/>
            <person name="Sun S."/>
            <person name="Syed K."/>
            <person name="Tsang A."/>
            <person name="Wiebenga A."/>
            <person name="Young D."/>
            <person name="Pisabarro A."/>
            <person name="Eastwood D.C."/>
            <person name="Martin F."/>
            <person name="Cullen D."/>
            <person name="Grigoriev I.V."/>
            <person name="Hibbett D.S."/>
        </authorList>
    </citation>
    <scope>NUCLEOTIDE SEQUENCE [LARGE SCALE GENOMIC DNA]</scope>
    <source>
        <strain evidence="4 5">MD-104</strain>
    </source>
</reference>
<evidence type="ECO:0000256" key="2">
    <source>
        <dbReference type="ARBA" id="ARBA00023445"/>
    </source>
</evidence>